<feature type="transmembrane region" description="Helical" evidence="6">
    <location>
        <begin position="329"/>
        <end position="349"/>
    </location>
</feature>
<comment type="subcellular location">
    <subcellularLocation>
        <location evidence="1">Cell membrane</location>
        <topology evidence="1">Multi-pass membrane protein</topology>
    </subcellularLocation>
</comment>
<dbReference type="InterPro" id="IPR030922">
    <property type="entry name" value="LptF"/>
</dbReference>
<dbReference type="AlphaFoldDB" id="A0A238JS77"/>
<dbReference type="GO" id="GO:0015920">
    <property type="term" value="P:lipopolysaccharide transport"/>
    <property type="evidence" value="ECO:0007669"/>
    <property type="project" value="TreeGrafter"/>
</dbReference>
<feature type="transmembrane region" description="Helical" evidence="6">
    <location>
        <begin position="43"/>
        <end position="66"/>
    </location>
</feature>
<protein>
    <submittedName>
        <fullName evidence="7">Putative permease YjgP/YjgQ family protein</fullName>
    </submittedName>
</protein>
<evidence type="ECO:0000256" key="2">
    <source>
        <dbReference type="ARBA" id="ARBA00022475"/>
    </source>
</evidence>
<feature type="transmembrane region" description="Helical" evidence="6">
    <location>
        <begin position="87"/>
        <end position="110"/>
    </location>
</feature>
<keyword evidence="3 6" id="KW-0812">Transmembrane</keyword>
<name>A0A238JS77_9RHOB</name>
<keyword evidence="2" id="KW-1003">Cell membrane</keyword>
<dbReference type="EMBL" id="FXYH01000001">
    <property type="protein sequence ID" value="SMX33511.1"/>
    <property type="molecule type" value="Genomic_DNA"/>
</dbReference>
<evidence type="ECO:0000256" key="5">
    <source>
        <dbReference type="ARBA" id="ARBA00023136"/>
    </source>
</evidence>
<keyword evidence="5 6" id="KW-0472">Membrane</keyword>
<feature type="transmembrane region" description="Helical" evidence="6">
    <location>
        <begin position="268"/>
        <end position="287"/>
    </location>
</feature>
<evidence type="ECO:0000256" key="1">
    <source>
        <dbReference type="ARBA" id="ARBA00004651"/>
    </source>
</evidence>
<feature type="transmembrane region" description="Helical" evidence="6">
    <location>
        <begin position="299"/>
        <end position="317"/>
    </location>
</feature>
<evidence type="ECO:0000313" key="7">
    <source>
        <dbReference type="EMBL" id="SMX33511.1"/>
    </source>
</evidence>
<keyword evidence="8" id="KW-1185">Reference proteome</keyword>
<evidence type="ECO:0000256" key="6">
    <source>
        <dbReference type="SAM" id="Phobius"/>
    </source>
</evidence>
<gene>
    <name evidence="7" type="ORF">PEV8663_00252</name>
</gene>
<dbReference type="NCBIfam" id="TIGR04407">
    <property type="entry name" value="LptF_YjgP"/>
    <property type="match status" value="1"/>
</dbReference>
<dbReference type="Proteomes" id="UP000220836">
    <property type="component" value="Unassembled WGS sequence"/>
</dbReference>
<reference evidence="7 8" key="1">
    <citation type="submission" date="2017-05" db="EMBL/GenBank/DDBJ databases">
        <authorList>
            <person name="Song R."/>
            <person name="Chenine A.L."/>
            <person name="Ruprecht R.M."/>
        </authorList>
    </citation>
    <scope>NUCLEOTIDE SEQUENCE [LARGE SCALE GENOMIC DNA]</scope>
    <source>
        <strain evidence="7 8">CECT 8663</strain>
    </source>
</reference>
<dbReference type="PANTHER" id="PTHR33529:SF6">
    <property type="entry name" value="YJGP_YJGQ FAMILY PERMEASE"/>
    <property type="match status" value="1"/>
</dbReference>
<organism evidence="7 8">
    <name type="scientific">Pelagimonas varians</name>
    <dbReference type="NCBI Taxonomy" id="696760"/>
    <lineage>
        <taxon>Bacteria</taxon>
        <taxon>Pseudomonadati</taxon>
        <taxon>Pseudomonadota</taxon>
        <taxon>Alphaproteobacteria</taxon>
        <taxon>Rhodobacterales</taxon>
        <taxon>Roseobacteraceae</taxon>
        <taxon>Pelagimonas</taxon>
    </lineage>
</organism>
<dbReference type="GO" id="GO:0043190">
    <property type="term" value="C:ATP-binding cassette (ABC) transporter complex"/>
    <property type="evidence" value="ECO:0007669"/>
    <property type="project" value="InterPro"/>
</dbReference>
<sequence length="364" mass="40007">MVLFGFFALVLVSVYWVNKAVVLFDSLIADGHSAGVFMEFTALSLPSVVALVLPMSAFAATVYVTNRMSGDSELTVVQSTGYSPWRLARPVFAFGLVVGLMMSILTHVLVPKSIEQLRLREQEIAGSVTASLLREGTFLHPSKGITFYIRDIAPDGELHDVFLSDRRTKGREVTYTAERAFLVRDDAGPKLVMLAGMAQTLDLIENKLSTTNFNDLTHDISGLISKPGVKRRRVNQIPTAELLFQTAAIAEETKKTEGEVLEEAHTRFQAPLLCLIASLVGFSALISGGFSRFGVTKQIIGAIFLLVVIKLVESLITEPARSDPRLWPLVYLPSLVGLAMVLTMLWRAAGTYRPRRRPKQEAPA</sequence>
<dbReference type="InterPro" id="IPR005495">
    <property type="entry name" value="LptG/LptF_permease"/>
</dbReference>
<dbReference type="Pfam" id="PF03739">
    <property type="entry name" value="LptF_LptG"/>
    <property type="match status" value="1"/>
</dbReference>
<keyword evidence="4 6" id="KW-1133">Transmembrane helix</keyword>
<dbReference type="GO" id="GO:0055085">
    <property type="term" value="P:transmembrane transport"/>
    <property type="evidence" value="ECO:0007669"/>
    <property type="project" value="InterPro"/>
</dbReference>
<proteinExistence type="predicted"/>
<evidence type="ECO:0000313" key="8">
    <source>
        <dbReference type="Proteomes" id="UP000220836"/>
    </source>
</evidence>
<evidence type="ECO:0000256" key="4">
    <source>
        <dbReference type="ARBA" id="ARBA00022989"/>
    </source>
</evidence>
<evidence type="ECO:0000256" key="3">
    <source>
        <dbReference type="ARBA" id="ARBA00022692"/>
    </source>
</evidence>
<dbReference type="PANTHER" id="PTHR33529">
    <property type="entry name" value="SLR0882 PROTEIN-RELATED"/>
    <property type="match status" value="1"/>
</dbReference>
<accession>A0A238JS77</accession>